<name>A0A0C9MRC8_9FUNG</name>
<dbReference type="PRINTS" id="PR00448">
    <property type="entry name" value="NSFATTACHMNT"/>
</dbReference>
<keyword evidence="5" id="KW-0653">Protein transport</keyword>
<dbReference type="GO" id="GO:0035494">
    <property type="term" value="P:SNARE complex disassembly"/>
    <property type="evidence" value="ECO:0007669"/>
    <property type="project" value="TreeGrafter"/>
</dbReference>
<dbReference type="PANTHER" id="PTHR13768">
    <property type="entry name" value="SOLUBLE NSF ATTACHMENT PROTEIN SNAP"/>
    <property type="match status" value="1"/>
</dbReference>
<evidence type="ECO:0000256" key="6">
    <source>
        <dbReference type="ARBA" id="ARBA00023136"/>
    </source>
</evidence>
<evidence type="ECO:0000259" key="8">
    <source>
        <dbReference type="Pfam" id="PF00339"/>
    </source>
</evidence>
<dbReference type="CDD" id="cd15832">
    <property type="entry name" value="SNAP"/>
    <property type="match status" value="1"/>
</dbReference>
<dbReference type="GO" id="GO:0019905">
    <property type="term" value="F:syntaxin binding"/>
    <property type="evidence" value="ECO:0007669"/>
    <property type="project" value="TreeGrafter"/>
</dbReference>
<reference evidence="10" key="1">
    <citation type="submission" date="2014-09" db="EMBL/GenBank/DDBJ databases">
        <title>Draft genome sequence of an oleaginous Mucoromycotina fungus Mucor ambiguus NBRC6742.</title>
        <authorList>
            <person name="Takeda I."/>
            <person name="Yamane N."/>
            <person name="Morita T."/>
            <person name="Tamano K."/>
            <person name="Machida M."/>
            <person name="Baker S."/>
            <person name="Koike H."/>
        </authorList>
    </citation>
    <scope>NUCLEOTIDE SEQUENCE</scope>
    <source>
        <strain evidence="10">NBRC 6742</strain>
    </source>
</reference>
<dbReference type="Proteomes" id="UP000053815">
    <property type="component" value="Unassembled WGS sequence"/>
</dbReference>
<dbReference type="InterPro" id="IPR011021">
    <property type="entry name" value="Arrestin-like_N"/>
</dbReference>
<comment type="similarity">
    <text evidence="2">Belongs to the SNAP family.</text>
</comment>
<dbReference type="PANTHER" id="PTHR13768:SF8">
    <property type="entry name" value="ALPHA-SOLUBLE NSF ATTACHMENT PROTEIN"/>
    <property type="match status" value="1"/>
</dbReference>
<protein>
    <submittedName>
        <fullName evidence="10">Soluble NSF attachment protein</fullName>
    </submittedName>
</protein>
<dbReference type="InterPro" id="IPR014752">
    <property type="entry name" value="Arrestin-like_C"/>
</dbReference>
<feature type="domain" description="Arrestin C-terminal-like" evidence="9">
    <location>
        <begin position="561"/>
        <end position="696"/>
    </location>
</feature>
<evidence type="ECO:0000313" key="10">
    <source>
        <dbReference type="EMBL" id="GAN04603.1"/>
    </source>
</evidence>
<evidence type="ECO:0000313" key="11">
    <source>
        <dbReference type="Proteomes" id="UP000053815"/>
    </source>
</evidence>
<dbReference type="Pfam" id="PF00339">
    <property type="entry name" value="Arrestin_N"/>
    <property type="match status" value="1"/>
</dbReference>
<feature type="region of interest" description="Disordered" evidence="7">
    <location>
        <begin position="288"/>
        <end position="381"/>
    </location>
</feature>
<dbReference type="GO" id="GO:0031201">
    <property type="term" value="C:SNARE complex"/>
    <property type="evidence" value="ECO:0007669"/>
    <property type="project" value="TreeGrafter"/>
</dbReference>
<evidence type="ECO:0000256" key="4">
    <source>
        <dbReference type="ARBA" id="ARBA00022892"/>
    </source>
</evidence>
<evidence type="ECO:0000256" key="3">
    <source>
        <dbReference type="ARBA" id="ARBA00022448"/>
    </source>
</evidence>
<dbReference type="Pfam" id="PF02752">
    <property type="entry name" value="Arrestin_C"/>
    <property type="match status" value="1"/>
</dbReference>
<evidence type="ECO:0000256" key="7">
    <source>
        <dbReference type="SAM" id="MobiDB-lite"/>
    </source>
</evidence>
<dbReference type="AlphaFoldDB" id="A0A0C9MRC8"/>
<comment type="subcellular location">
    <subcellularLocation>
        <location evidence="1">Membrane</location>
        <topology evidence="1">Peripheral membrane protein</topology>
    </subcellularLocation>
</comment>
<dbReference type="EMBL" id="DF836357">
    <property type="protein sequence ID" value="GAN04603.1"/>
    <property type="molecule type" value="Genomic_DNA"/>
</dbReference>
<dbReference type="SUPFAM" id="SSF48452">
    <property type="entry name" value="TPR-like"/>
    <property type="match status" value="1"/>
</dbReference>
<dbReference type="Pfam" id="PF14938">
    <property type="entry name" value="SNAP"/>
    <property type="match status" value="1"/>
</dbReference>
<evidence type="ECO:0000259" key="9">
    <source>
        <dbReference type="Pfam" id="PF02752"/>
    </source>
</evidence>
<dbReference type="InterPro" id="IPR011990">
    <property type="entry name" value="TPR-like_helical_dom_sf"/>
</dbReference>
<evidence type="ECO:0000256" key="5">
    <source>
        <dbReference type="ARBA" id="ARBA00022927"/>
    </source>
</evidence>
<dbReference type="FunFam" id="1.25.40.10:FF:000049">
    <property type="entry name" value="Alpha-soluble NSF attachment protein-like"/>
    <property type="match status" value="1"/>
</dbReference>
<keyword evidence="3" id="KW-0813">Transport</keyword>
<dbReference type="GO" id="GO:0005483">
    <property type="term" value="F:soluble NSF attachment protein activity"/>
    <property type="evidence" value="ECO:0007669"/>
    <property type="project" value="UniProtKB-ARBA"/>
</dbReference>
<accession>A0A0C9MRC8</accession>
<dbReference type="STRING" id="91626.A0A0C9MRC8"/>
<feature type="compositionally biased region" description="Low complexity" evidence="7">
    <location>
        <begin position="330"/>
        <end position="346"/>
    </location>
</feature>
<evidence type="ECO:0000256" key="2">
    <source>
        <dbReference type="ARBA" id="ARBA00010050"/>
    </source>
</evidence>
<keyword evidence="11" id="KW-1185">Reference proteome</keyword>
<evidence type="ECO:0000256" key="1">
    <source>
        <dbReference type="ARBA" id="ARBA00004170"/>
    </source>
</evidence>
<organism evidence="10">
    <name type="scientific">Mucor ambiguus</name>
    <dbReference type="NCBI Taxonomy" id="91626"/>
    <lineage>
        <taxon>Eukaryota</taxon>
        <taxon>Fungi</taxon>
        <taxon>Fungi incertae sedis</taxon>
        <taxon>Mucoromycota</taxon>
        <taxon>Mucoromycotina</taxon>
        <taxon>Mucoromycetes</taxon>
        <taxon>Mucorales</taxon>
        <taxon>Mucorineae</taxon>
        <taxon>Mucoraceae</taxon>
        <taxon>Mucor</taxon>
    </lineage>
</organism>
<keyword evidence="6" id="KW-0472">Membrane</keyword>
<sequence>MSEHQAHDLILQAEKKLNSWTWFNSTNKQEDAAEIYEKAGNTFKLAQRWQDAGNAYFKAAELYKTTPDLQYESSKSFENAAKCLKRMDARAAIEALQCAIQVDKESANFRNAAKHHQEIAEIYESEIIDLNGAKDNWEQAANLYMADDSPAMINKCLLKVAHFAAQLEQYTVAIDNFERVATDSMDNQLTKWSIKEYFLKAGLCSMCIGDTVKCHQLLDKYCAVDLSFENTREYQFLLGILGCIENNDQDLFSQKVFEFDQMTKLDNWKISILLKIKKSMDLSIVPSLSSSSIPMPPPESHSPTHPTHLNPPQDLLSVNHPMPMSERRNSQSQLSSSAPSFGSFLNGQNPVHNDQSSNHSSTSSSRRRNSTAHRRESVASSNSPMLTIEFDGGNHVIVRPNRIVRGKVVLNLCERIHVTRIRIKFRAEEAAMVKVDEGGADGKGEWVHEMITTYFETEWKLHGQEVSPYSQCAWDEIEPGHYEYPFALKFPNVNYPPSMEEPAGFGIRYIWTAQADGPALQSGLKSREYITPYRPIIVSIADKEWIYKTTLMKDKKQALAEVQAKLYKQTYCPDEPFKMQLNMMILHSDSKITSLVYRFRKHHEGKMLVQQGTAFRENIRTVIQDAVTLPSTSDLTQLSETIQFDVPTRLVSPSFLSRHTRVHYDLCFQVTIEQGHLFKTSHVNEFAIPLTIANLPYDQLLRIPDLTAIQHYRQSTECPLFFDPELEEPPAPQGLPSELIGPLTAALMSPNSSEEQPPSYFSLPELPPQFELRKERKERTVFMTRQARGAYHGQELGEATIIPGLYDEDW</sequence>
<keyword evidence="4" id="KW-0931">ER-Golgi transport</keyword>
<dbReference type="OrthoDB" id="9984275at2759"/>
<dbReference type="GO" id="GO:0005774">
    <property type="term" value="C:vacuolar membrane"/>
    <property type="evidence" value="ECO:0007669"/>
    <property type="project" value="TreeGrafter"/>
</dbReference>
<feature type="domain" description="Arrestin-like N-terminal" evidence="8">
    <location>
        <begin position="387"/>
        <end position="519"/>
    </location>
</feature>
<dbReference type="Gene3D" id="1.25.40.10">
    <property type="entry name" value="Tetratricopeptide repeat domain"/>
    <property type="match status" value="1"/>
</dbReference>
<gene>
    <name evidence="10" type="ORF">MAM1_0068c04064</name>
</gene>
<dbReference type="GO" id="GO:0006886">
    <property type="term" value="P:intracellular protein transport"/>
    <property type="evidence" value="ECO:0007669"/>
    <property type="project" value="InterPro"/>
</dbReference>
<dbReference type="InterPro" id="IPR011022">
    <property type="entry name" value="Arrestin_C-like"/>
</dbReference>
<dbReference type="InterPro" id="IPR000744">
    <property type="entry name" value="NSF_attach"/>
</dbReference>
<dbReference type="Gene3D" id="2.60.40.640">
    <property type="match status" value="1"/>
</dbReference>
<proteinExistence type="inferred from homology"/>